<evidence type="ECO:0000259" key="1">
    <source>
        <dbReference type="Pfam" id="PF00535"/>
    </source>
</evidence>
<dbReference type="InterPro" id="IPR001173">
    <property type="entry name" value="Glyco_trans_2-like"/>
</dbReference>
<keyword evidence="3" id="KW-1185">Reference proteome</keyword>
<dbReference type="GeneID" id="70080767"/>
<dbReference type="Proteomes" id="UP000515957">
    <property type="component" value="Segment"/>
</dbReference>
<dbReference type="Pfam" id="PF00535">
    <property type="entry name" value="Glycos_transf_2"/>
    <property type="match status" value="1"/>
</dbReference>
<proteinExistence type="predicted"/>
<sequence length="204" mass="23051">MRLIVGTYRKRDYIERALASVDKHLAGVSDIVFVDDSGDTEHSAWLRQYGHVVEVGGQGYGKAMTAVCEAAQGQECMFLEEDFTFIEDVSLPQLSEILYYRPYLAQIALLRGPHFPIEHEHGGLIEALEHKGHKFTEVNGVLEQTATFTCNPSVWRGSVFASGWPSCKWSEDRKRDELLRQGYRFGYLPGIKVEHDGVRTGHGY</sequence>
<protein>
    <submittedName>
        <fullName evidence="2">Glycosyltransferase</fullName>
    </submittedName>
</protein>
<dbReference type="Gene3D" id="3.90.550.10">
    <property type="entry name" value="Spore Coat Polysaccharide Biosynthesis Protein SpsA, Chain A"/>
    <property type="match status" value="1"/>
</dbReference>
<dbReference type="EMBL" id="MT658805">
    <property type="protein sequence ID" value="QNJ57154.1"/>
    <property type="molecule type" value="Genomic_DNA"/>
</dbReference>
<dbReference type="SUPFAM" id="SSF53448">
    <property type="entry name" value="Nucleotide-diphospho-sugar transferases"/>
    <property type="match status" value="1"/>
</dbReference>
<dbReference type="InterPro" id="IPR029044">
    <property type="entry name" value="Nucleotide-diphossugar_trans"/>
</dbReference>
<dbReference type="KEGG" id="vg:70080767"/>
<name>A0A7G8LIT2_9CAUD</name>
<feature type="domain" description="Glycosyltransferase 2-like" evidence="1">
    <location>
        <begin position="4"/>
        <end position="97"/>
    </location>
</feature>
<dbReference type="RefSeq" id="YP_010246228.1">
    <property type="nucleotide sequence ID" value="NC_060133.1"/>
</dbReference>
<accession>A0A7G8LIT2</accession>
<evidence type="ECO:0000313" key="3">
    <source>
        <dbReference type="Proteomes" id="UP000515957"/>
    </source>
</evidence>
<reference evidence="2 3" key="1">
    <citation type="submission" date="2020-06" db="EMBL/GenBank/DDBJ databases">
        <authorList>
            <person name="Herren C.D."/>
            <person name="Smith Caldas M."/>
            <person name="Brooke G.M."/>
            <person name="Cabrera L.J."/>
            <person name="Caudill C.B."/>
            <person name="Ewell K.O."/>
            <person name="Haas C.L."/>
            <person name="Shapland G.L."/>
            <person name="Sitek C.J."/>
            <person name="Thompson J.S."/>
            <person name="Pollenz R.S."/>
            <person name="Garlena R.A."/>
            <person name="Russell D.A."/>
            <person name="Pope W.H."/>
            <person name="Jacobs-Sera D."/>
            <person name="Hatfull G.F."/>
        </authorList>
    </citation>
    <scope>NUCLEOTIDE SEQUENCE [LARGE SCALE GENOMIC DNA]</scope>
</reference>
<gene>
    <name evidence="2" type="primary">121</name>
    <name evidence="2" type="ORF">SEA_RABBITRUN_121</name>
</gene>
<evidence type="ECO:0000313" key="2">
    <source>
        <dbReference type="EMBL" id="QNJ57154.1"/>
    </source>
</evidence>
<organism evidence="2 3">
    <name type="scientific">Gordonia phage Rabbitrun</name>
    <dbReference type="NCBI Taxonomy" id="2762280"/>
    <lineage>
        <taxon>Viruses</taxon>
        <taxon>Duplodnaviria</taxon>
        <taxon>Heunggongvirae</taxon>
        <taxon>Uroviricota</taxon>
        <taxon>Caudoviricetes</taxon>
        <taxon>Deeyouvirinae</taxon>
        <taxon>Nevillevirus</taxon>
        <taxon>Nevillevirus rabbitrun</taxon>
    </lineage>
</organism>